<reference evidence="2 3" key="1">
    <citation type="submission" date="2020-03" db="EMBL/GenBank/DDBJ databases">
        <title>Sequencing the genomes of 1000 actinobacteria strains.</title>
        <authorList>
            <person name="Klenk H.-P."/>
        </authorList>
    </citation>
    <scope>NUCLEOTIDE SEQUENCE [LARGE SCALE GENOMIC DNA]</scope>
    <source>
        <strain evidence="2 3">DSM 44556</strain>
    </source>
</reference>
<evidence type="ECO:0000256" key="1">
    <source>
        <dbReference type="SAM" id="MobiDB-lite"/>
    </source>
</evidence>
<protein>
    <recommendedName>
        <fullName evidence="4">Integrase</fullName>
    </recommendedName>
</protein>
<dbReference type="GO" id="GO:0006310">
    <property type="term" value="P:DNA recombination"/>
    <property type="evidence" value="ECO:0007669"/>
    <property type="project" value="InterPro"/>
</dbReference>
<dbReference type="GO" id="GO:0015074">
    <property type="term" value="P:DNA integration"/>
    <property type="evidence" value="ECO:0007669"/>
    <property type="project" value="InterPro"/>
</dbReference>
<gene>
    <name evidence="2" type="ORF">FHU31_005345</name>
</gene>
<feature type="compositionally biased region" description="Basic and acidic residues" evidence="1">
    <location>
        <begin position="727"/>
        <end position="738"/>
    </location>
</feature>
<dbReference type="Proteomes" id="UP000547444">
    <property type="component" value="Unassembled WGS sequence"/>
</dbReference>
<accession>A0A7X5ZFJ0</accession>
<feature type="region of interest" description="Disordered" evidence="1">
    <location>
        <begin position="447"/>
        <end position="468"/>
    </location>
</feature>
<dbReference type="GO" id="GO:0003677">
    <property type="term" value="F:DNA binding"/>
    <property type="evidence" value="ECO:0007669"/>
    <property type="project" value="InterPro"/>
</dbReference>
<keyword evidence="3" id="KW-1185">Reference proteome</keyword>
<feature type="region of interest" description="Disordered" evidence="1">
    <location>
        <begin position="727"/>
        <end position="757"/>
    </location>
</feature>
<dbReference type="Gene3D" id="1.10.443.10">
    <property type="entry name" value="Intergrase catalytic core"/>
    <property type="match status" value="1"/>
</dbReference>
<evidence type="ECO:0000313" key="2">
    <source>
        <dbReference type="EMBL" id="NIH98339.1"/>
    </source>
</evidence>
<sequence length="757" mass="83246">MSDPMADSMDFAFLGDMDTVDWAVVESGPVIVHQLRLKRPDLPMNKFSDGVWSLRPMGAPRGELQTLRWLPGGGGVEQQFSFPAHLVNSFKRIVWLSINRPTPVSHLADTTARQWPAASSIAQRFGAFRHFGQYLGQEGVARLSDVTGDLLDSYATDLLAEEARLSRSSMENDLGRIGAIAHLAVYLPQADRMVQPRWFAKDLGRRSRERAGDNSKAIIAPDTFAPLLWWSRQIVQCAPDIVAGVAWVDIAASRPQPPESSSAGLDAVQKWVASHDGVVPQNGDGRVAAEYLTALGTGIIHGKDFGYWRRRRGGNYVLDPTVPQPIPVPVSCTIEGRPWLPFLDYRDIRSGRLPRILRAAAAVLICSCTGMRGEECRKLPRGVLRTVSRPDSAHSYRIDGRMYKAVCDENDQQDPHGKPWVWATIKPGADAIVALESLAAAAGSDQLIEHPNTPNQPKRPMERDRSVTSESMSRWLKELIAYANELVITLELHPSHHISVDPSGPVTLDRFRRSVCWHIVNQPEGLLAAGVQFGHMLSTTTDGYGSTMTSGIAATMDQERTSALYNTLQDHANAAKTGMKVSGPAAKRLGNALNRFAVNQFPGTYAELSKKEERRLRSDPDMAVRDNPGHACLCLADPMKPETMACSRENDGEPNRNDCKTYCGSRVYTDTTVAEDKKEAAQLRDRLHNVNPILAARIGNRIRHLEEHIAEHETSALPLLTIMSAEDAKAARASEKNKPQSSGPTDATNVPEEGDLA</sequence>
<evidence type="ECO:0000313" key="3">
    <source>
        <dbReference type="Proteomes" id="UP000547444"/>
    </source>
</evidence>
<comment type="caution">
    <text evidence="2">The sequence shown here is derived from an EMBL/GenBank/DDBJ whole genome shotgun (WGS) entry which is preliminary data.</text>
</comment>
<organism evidence="2 3">
    <name type="scientific">Mycolicibacterium fluoranthenivorans</name>
    <dbReference type="NCBI Taxonomy" id="258505"/>
    <lineage>
        <taxon>Bacteria</taxon>
        <taxon>Bacillati</taxon>
        <taxon>Actinomycetota</taxon>
        <taxon>Actinomycetes</taxon>
        <taxon>Mycobacteriales</taxon>
        <taxon>Mycobacteriaceae</taxon>
        <taxon>Mycolicibacterium</taxon>
    </lineage>
</organism>
<name>A0A7X5ZFJ0_9MYCO</name>
<dbReference type="EMBL" id="JAANOW010000003">
    <property type="protein sequence ID" value="NIH98339.1"/>
    <property type="molecule type" value="Genomic_DNA"/>
</dbReference>
<feature type="compositionally biased region" description="Polar residues" evidence="1">
    <location>
        <begin position="739"/>
        <end position="748"/>
    </location>
</feature>
<dbReference type="AlphaFoldDB" id="A0A7X5ZFJ0"/>
<proteinExistence type="predicted"/>
<evidence type="ECO:0008006" key="4">
    <source>
        <dbReference type="Google" id="ProtNLM"/>
    </source>
</evidence>
<dbReference type="InterPro" id="IPR013762">
    <property type="entry name" value="Integrase-like_cat_sf"/>
</dbReference>
<dbReference type="RefSeq" id="WP_167163585.1">
    <property type="nucleotide sequence ID" value="NZ_JAANOW010000003.1"/>
</dbReference>